<dbReference type="EnsemblPlants" id="PGSC0003DMT400074151">
    <property type="protein sequence ID" value="PGSC0003DMT400074151"/>
    <property type="gene ID" value="PGSC0003DMG400028820"/>
</dbReference>
<proteinExistence type="predicted"/>
<feature type="domain" description="RRM" evidence="4">
    <location>
        <begin position="8"/>
        <end position="104"/>
    </location>
</feature>
<evidence type="ECO:0000313" key="5">
    <source>
        <dbReference type="EnsemblPlants" id="PGSC0003DMT400074151"/>
    </source>
</evidence>
<comment type="subcellular location">
    <subcellularLocation>
        <location evidence="1">Nucleus</location>
    </subcellularLocation>
</comment>
<keyword evidence="2" id="KW-0539">Nucleus</keyword>
<evidence type="ECO:0000313" key="6">
    <source>
        <dbReference type="Proteomes" id="UP000011115"/>
    </source>
</evidence>
<dbReference type="Proteomes" id="UP000011115">
    <property type="component" value="Unassembled WGS sequence"/>
</dbReference>
<dbReference type="GO" id="GO:0003723">
    <property type="term" value="F:RNA binding"/>
    <property type="evidence" value="ECO:0000318"/>
    <property type="project" value="GO_Central"/>
</dbReference>
<organism evidence="5 6">
    <name type="scientific">Solanum tuberosum</name>
    <name type="common">Potato</name>
    <dbReference type="NCBI Taxonomy" id="4113"/>
    <lineage>
        <taxon>Eukaryota</taxon>
        <taxon>Viridiplantae</taxon>
        <taxon>Streptophyta</taxon>
        <taxon>Embryophyta</taxon>
        <taxon>Tracheophyta</taxon>
        <taxon>Spermatophyta</taxon>
        <taxon>Magnoliopsida</taxon>
        <taxon>eudicotyledons</taxon>
        <taxon>Gunneridae</taxon>
        <taxon>Pentapetalae</taxon>
        <taxon>asterids</taxon>
        <taxon>lamiids</taxon>
        <taxon>Solanales</taxon>
        <taxon>Solanaceae</taxon>
        <taxon>Solanoideae</taxon>
        <taxon>Solaneae</taxon>
        <taxon>Solanum</taxon>
    </lineage>
</organism>
<dbReference type="GO" id="GO:0005654">
    <property type="term" value="C:nucleoplasm"/>
    <property type="evidence" value="ECO:0000318"/>
    <property type="project" value="GO_Central"/>
</dbReference>
<sequence length="196" mass="22070">MTNKLRSREPFLKDLLNQRILEQRRFLLVAFLLLWMKMNSRASSPSIYGKVTDCEIIRDHVSKRSRGFRFIEFDEEQVVDNLLSKMSDALDVTVFEIVLRSRRQNQRNHHAQHLVLHMAVSLGDVHTIIYSYDGGFGDSYNNFGSGGGFGSASYRSSGGMSGRFGDYGYGGGRYGDFGAGEFGNSGGSGRYHPYVR</sequence>
<dbReference type="InterPro" id="IPR035979">
    <property type="entry name" value="RBD_domain_sf"/>
</dbReference>
<dbReference type="PANTHER" id="PTHR48033:SF4">
    <property type="entry name" value="OS08G0320100 PROTEIN"/>
    <property type="match status" value="1"/>
</dbReference>
<dbReference type="InterPro" id="IPR012677">
    <property type="entry name" value="Nucleotide-bd_a/b_plait_sf"/>
</dbReference>
<name>M1CT90_SOLTU</name>
<accession>M1CT90</accession>
<reference evidence="6" key="1">
    <citation type="journal article" date="2011" name="Nature">
        <title>Genome sequence and analysis of the tuber crop potato.</title>
        <authorList>
            <consortium name="The Potato Genome Sequencing Consortium"/>
        </authorList>
    </citation>
    <scope>NUCLEOTIDE SEQUENCE [LARGE SCALE GENOMIC DNA]</scope>
    <source>
        <strain evidence="6">cv. DM1-3 516 R44</strain>
    </source>
</reference>
<dbReference type="Gramene" id="PGSC0003DMT400074151">
    <property type="protein sequence ID" value="PGSC0003DMT400074151"/>
    <property type="gene ID" value="PGSC0003DMG400028820"/>
</dbReference>
<dbReference type="PaxDb" id="4113-PGSC0003DMT400074151"/>
<dbReference type="InParanoid" id="M1CT90"/>
<dbReference type="HOGENOM" id="CLU_1392331_0_0_1"/>
<dbReference type="PROSITE" id="PS50102">
    <property type="entry name" value="RRM"/>
    <property type="match status" value="1"/>
</dbReference>
<evidence type="ECO:0000259" key="4">
    <source>
        <dbReference type="PROSITE" id="PS50102"/>
    </source>
</evidence>
<evidence type="ECO:0000256" key="1">
    <source>
        <dbReference type="ARBA" id="ARBA00004123"/>
    </source>
</evidence>
<dbReference type="GO" id="GO:0000785">
    <property type="term" value="C:chromatin"/>
    <property type="evidence" value="ECO:0000318"/>
    <property type="project" value="GO_Central"/>
</dbReference>
<dbReference type="SUPFAM" id="SSF54928">
    <property type="entry name" value="RNA-binding domain, RBD"/>
    <property type="match status" value="1"/>
</dbReference>
<dbReference type="AlphaFoldDB" id="M1CT90"/>
<dbReference type="Pfam" id="PF00076">
    <property type="entry name" value="RRM_1"/>
    <property type="match status" value="1"/>
</dbReference>
<dbReference type="InterPro" id="IPR000504">
    <property type="entry name" value="RRM_dom"/>
</dbReference>
<keyword evidence="6" id="KW-1185">Reference proteome</keyword>
<dbReference type="PANTHER" id="PTHR48033">
    <property type="entry name" value="RNA-BINDING (RRM/RBD/RNP MOTIFS) FAMILY PROTEIN"/>
    <property type="match status" value="1"/>
</dbReference>
<keyword evidence="3" id="KW-0694">RNA-binding</keyword>
<dbReference type="GO" id="GO:0010468">
    <property type="term" value="P:regulation of gene expression"/>
    <property type="evidence" value="ECO:0000318"/>
    <property type="project" value="GO_Central"/>
</dbReference>
<reference evidence="5" key="2">
    <citation type="submission" date="2015-06" db="UniProtKB">
        <authorList>
            <consortium name="EnsemblPlants"/>
        </authorList>
    </citation>
    <scope>IDENTIFICATION</scope>
    <source>
        <strain evidence="5">DM1-3 516 R44</strain>
    </source>
</reference>
<dbReference type="Gene3D" id="3.30.70.330">
    <property type="match status" value="1"/>
</dbReference>
<evidence type="ECO:0000256" key="2">
    <source>
        <dbReference type="ARBA" id="ARBA00023242"/>
    </source>
</evidence>
<evidence type="ECO:0000256" key="3">
    <source>
        <dbReference type="PROSITE-ProRule" id="PRU00176"/>
    </source>
</evidence>
<protein>
    <submittedName>
        <fullName evidence="5">Heterogeneous nuclear ribonucleoprotein A1</fullName>
    </submittedName>
</protein>